<organism evidence="4 5">
    <name type="scientific">Paenibacillus catalpae</name>
    <dbReference type="NCBI Taxonomy" id="1045775"/>
    <lineage>
        <taxon>Bacteria</taxon>
        <taxon>Bacillati</taxon>
        <taxon>Bacillota</taxon>
        <taxon>Bacilli</taxon>
        <taxon>Bacillales</taxon>
        <taxon>Paenibacillaceae</taxon>
        <taxon>Paenibacillus</taxon>
    </lineage>
</organism>
<dbReference type="Pfam" id="PF00534">
    <property type="entry name" value="Glycos_transf_1"/>
    <property type="match status" value="1"/>
</dbReference>
<keyword evidence="1 4" id="KW-0808">Transferase</keyword>
<dbReference type="OrthoDB" id="9813214at2"/>
<dbReference type="GO" id="GO:0016757">
    <property type="term" value="F:glycosyltransferase activity"/>
    <property type="evidence" value="ECO:0007669"/>
    <property type="project" value="InterPro"/>
</dbReference>
<evidence type="ECO:0000313" key="5">
    <source>
        <dbReference type="Proteomes" id="UP000198855"/>
    </source>
</evidence>
<evidence type="ECO:0000259" key="2">
    <source>
        <dbReference type="Pfam" id="PF00534"/>
    </source>
</evidence>
<dbReference type="STRING" id="1045775.SAMN05216378_0911"/>
<dbReference type="EMBL" id="FOMT01000001">
    <property type="protein sequence ID" value="SFD66831.1"/>
    <property type="molecule type" value="Genomic_DNA"/>
</dbReference>
<dbReference type="Proteomes" id="UP000198855">
    <property type="component" value="Unassembled WGS sequence"/>
</dbReference>
<dbReference type="PANTHER" id="PTHR46401:SF2">
    <property type="entry name" value="GLYCOSYLTRANSFERASE WBBK-RELATED"/>
    <property type="match status" value="1"/>
</dbReference>
<keyword evidence="5" id="KW-1185">Reference proteome</keyword>
<accession>A0A1I1U7H8</accession>
<evidence type="ECO:0000256" key="1">
    <source>
        <dbReference type="ARBA" id="ARBA00022679"/>
    </source>
</evidence>
<dbReference type="SUPFAM" id="SSF53756">
    <property type="entry name" value="UDP-Glycosyltransferase/glycogen phosphorylase"/>
    <property type="match status" value="1"/>
</dbReference>
<reference evidence="5" key="1">
    <citation type="submission" date="2016-10" db="EMBL/GenBank/DDBJ databases">
        <authorList>
            <person name="Varghese N."/>
            <person name="Submissions S."/>
        </authorList>
    </citation>
    <scope>NUCLEOTIDE SEQUENCE [LARGE SCALE GENOMIC DNA]</scope>
    <source>
        <strain evidence="5">CGMCC 1.10784</strain>
    </source>
</reference>
<gene>
    <name evidence="4" type="ORF">SAMN05216378_0911</name>
</gene>
<dbReference type="PANTHER" id="PTHR46401">
    <property type="entry name" value="GLYCOSYLTRANSFERASE WBBK-RELATED"/>
    <property type="match status" value="1"/>
</dbReference>
<dbReference type="AlphaFoldDB" id="A0A1I1U7H8"/>
<evidence type="ECO:0000259" key="3">
    <source>
        <dbReference type="Pfam" id="PF13439"/>
    </source>
</evidence>
<feature type="domain" description="Glycosyltransferase subfamily 4-like N-terminal" evidence="3">
    <location>
        <begin position="13"/>
        <end position="166"/>
    </location>
</feature>
<proteinExistence type="predicted"/>
<feature type="domain" description="Glycosyl transferase family 1" evidence="2">
    <location>
        <begin position="181"/>
        <end position="351"/>
    </location>
</feature>
<dbReference type="Gene3D" id="3.40.50.2000">
    <property type="entry name" value="Glycogen Phosphorylase B"/>
    <property type="match status" value="2"/>
</dbReference>
<dbReference type="RefSeq" id="WP_091181439.1">
    <property type="nucleotide sequence ID" value="NZ_FOMT01000001.1"/>
</dbReference>
<dbReference type="InterPro" id="IPR028098">
    <property type="entry name" value="Glyco_trans_4-like_N"/>
</dbReference>
<dbReference type="InterPro" id="IPR001296">
    <property type="entry name" value="Glyco_trans_1"/>
</dbReference>
<protein>
    <submittedName>
        <fullName evidence="4">Glycosyltransferase involved in cell wall bisynthesis</fullName>
    </submittedName>
</protein>
<sequence length="390" mass="44788">MKILIWSLHFSIGGGMRLLHNLTAALARQPEVEQIRLVVSPDFQMRNAEELLKTGKIQIAYTERTINDPHCAPLLSNIDIVYYFWPHTQQFQLIDRPTVCTFHDTTIFDYVPPFVTGNELSLYWRTSKMWLDHVSSVVVSSQHVKNRLVFHFGNRSERAFVIPHAITPISRIFSKRVSPDLAAKLPPEYIIYPSNTSPHKNHYNLLIALSQFADRKKYPLVLTGYSTELLRKPFPDTTPEHKWNPTLISIMKQKRLAVDKDVFPLGFVKDVDIPPLIRNAKALIMPSLSEGGGSYPVEEALRLGTPVLCSDIPVMREHLSKHSAKIAWFDPHSPDSIANALDEFFSDYDTYKLSAALGVHDPSQTWDDIAKQYLEVFRQTYWRYYGRIIP</sequence>
<name>A0A1I1U7H8_9BACL</name>
<dbReference type="Pfam" id="PF13439">
    <property type="entry name" value="Glyco_transf_4"/>
    <property type="match status" value="1"/>
</dbReference>
<evidence type="ECO:0000313" key="4">
    <source>
        <dbReference type="EMBL" id="SFD66831.1"/>
    </source>
</evidence>